<accession>A0A7I4YXS6</accession>
<feature type="compositionally biased region" description="Low complexity" evidence="1">
    <location>
        <begin position="13"/>
        <end position="32"/>
    </location>
</feature>
<feature type="region of interest" description="Disordered" evidence="1">
    <location>
        <begin position="1"/>
        <end position="71"/>
    </location>
</feature>
<reference evidence="3" key="1">
    <citation type="submission" date="2020-12" db="UniProtKB">
        <authorList>
            <consortium name="WormBaseParasite"/>
        </authorList>
    </citation>
    <scope>IDENTIFICATION</scope>
    <source>
        <strain evidence="3">MHco3</strain>
    </source>
</reference>
<name>A0A7I4YXS6_HAECO</name>
<protein>
    <submittedName>
        <fullName evidence="3">HIRAN domain-containing protein</fullName>
    </submittedName>
</protein>
<proteinExistence type="predicted"/>
<evidence type="ECO:0000313" key="2">
    <source>
        <dbReference type="Proteomes" id="UP000025227"/>
    </source>
</evidence>
<evidence type="ECO:0000313" key="3">
    <source>
        <dbReference type="WBParaSite" id="HCON_00161530-00001"/>
    </source>
</evidence>
<sequence>MNHQRRNNTKRTGSQSRSQSGSSESSERFSAGSEDEDEPRDFEQQNEPGNKDKSSEAPPTAQEGPPLIPEERQKNFVVRPGFAYFLVTIPFVQGQRFGLGVKHYRNMVIVSKAEEGSSVADIIKVMDRICDVCSMPVSDKDVCKSMIIRALKYAGEVDMIIERPMEPEAIKMMENALNASQMQEPSVAMAPDVKSIVRRYQEKLKQGHGQMPARKAITDPNKPQANAPHVVLGEGAGKSHISLIIGCDRTPSQVNKLHKVKPKLRKPPSE</sequence>
<dbReference type="WBParaSite" id="HCON_00161530-00001">
    <property type="protein sequence ID" value="HCON_00161530-00001"/>
    <property type="gene ID" value="HCON_00161530"/>
</dbReference>
<dbReference type="AlphaFoldDB" id="A0A7I4YXS6"/>
<dbReference type="OrthoDB" id="5865737at2759"/>
<organism evidence="2 3">
    <name type="scientific">Haemonchus contortus</name>
    <name type="common">Barber pole worm</name>
    <dbReference type="NCBI Taxonomy" id="6289"/>
    <lineage>
        <taxon>Eukaryota</taxon>
        <taxon>Metazoa</taxon>
        <taxon>Ecdysozoa</taxon>
        <taxon>Nematoda</taxon>
        <taxon>Chromadorea</taxon>
        <taxon>Rhabditida</taxon>
        <taxon>Rhabditina</taxon>
        <taxon>Rhabditomorpha</taxon>
        <taxon>Strongyloidea</taxon>
        <taxon>Trichostrongylidae</taxon>
        <taxon>Haemonchus</taxon>
    </lineage>
</organism>
<dbReference type="InterPro" id="IPR040264">
    <property type="entry name" value="T15H9.4-like"/>
</dbReference>
<dbReference type="PANTHER" id="PTHR31327">
    <property type="entry name" value="SPERM MEIOSIS PDZ DOMAIN CONTAINING PROTEINS-RELATED"/>
    <property type="match status" value="1"/>
</dbReference>
<evidence type="ECO:0000256" key="1">
    <source>
        <dbReference type="SAM" id="MobiDB-lite"/>
    </source>
</evidence>
<dbReference type="Proteomes" id="UP000025227">
    <property type="component" value="Unplaced"/>
</dbReference>
<keyword evidence="2" id="KW-1185">Reference proteome</keyword>
<dbReference type="PANTHER" id="PTHR31327:SF6">
    <property type="entry name" value="PDZ DOMAIN-CONTAINING PROTEIN"/>
    <property type="match status" value="1"/>
</dbReference>